<keyword evidence="1" id="KW-0812">Transmembrane</keyword>
<dbReference type="EMBL" id="UINC01199622">
    <property type="protein sequence ID" value="SVE18141.1"/>
    <property type="molecule type" value="Genomic_DNA"/>
</dbReference>
<protein>
    <submittedName>
        <fullName evidence="2">Uncharacterized protein</fullName>
    </submittedName>
</protein>
<name>A0A383BE81_9ZZZZ</name>
<accession>A0A383BE81</accession>
<gene>
    <name evidence="2" type="ORF">METZ01_LOCUS470995</name>
</gene>
<keyword evidence="1" id="KW-0472">Membrane</keyword>
<feature type="transmembrane region" description="Helical" evidence="1">
    <location>
        <begin position="37"/>
        <end position="59"/>
    </location>
</feature>
<keyword evidence="1" id="KW-1133">Transmembrane helix</keyword>
<reference evidence="2" key="1">
    <citation type="submission" date="2018-05" db="EMBL/GenBank/DDBJ databases">
        <authorList>
            <person name="Lanie J.A."/>
            <person name="Ng W.-L."/>
            <person name="Kazmierczak K.M."/>
            <person name="Andrzejewski T.M."/>
            <person name="Davidsen T.M."/>
            <person name="Wayne K.J."/>
            <person name="Tettelin H."/>
            <person name="Glass J.I."/>
            <person name="Rusch D."/>
            <person name="Podicherti R."/>
            <person name="Tsui H.-C.T."/>
            <person name="Winkler M.E."/>
        </authorList>
    </citation>
    <scope>NUCLEOTIDE SEQUENCE</scope>
</reference>
<evidence type="ECO:0000256" key="1">
    <source>
        <dbReference type="SAM" id="Phobius"/>
    </source>
</evidence>
<dbReference type="AlphaFoldDB" id="A0A383BE81"/>
<sequence>MDNDKINIIEKTKKIVDPWEDYINENFDNLSWIQKNFIRPFIVLFFSLGLLLLFSWYLLVKTGQW</sequence>
<evidence type="ECO:0000313" key="2">
    <source>
        <dbReference type="EMBL" id="SVE18141.1"/>
    </source>
</evidence>
<organism evidence="2">
    <name type="scientific">marine metagenome</name>
    <dbReference type="NCBI Taxonomy" id="408172"/>
    <lineage>
        <taxon>unclassified sequences</taxon>
        <taxon>metagenomes</taxon>
        <taxon>ecological metagenomes</taxon>
    </lineage>
</organism>
<proteinExistence type="predicted"/>